<name>A0A812HHE2_9DINO</name>
<proteinExistence type="predicted"/>
<dbReference type="PROSITE" id="PS51257">
    <property type="entry name" value="PROKAR_LIPOPROTEIN"/>
    <property type="match status" value="1"/>
</dbReference>
<comment type="caution">
    <text evidence="2">The sequence shown here is derived from an EMBL/GenBank/DDBJ whole genome shotgun (WGS) entry which is preliminary data.</text>
</comment>
<protein>
    <submittedName>
        <fullName evidence="2">Uncharacterized protein</fullName>
    </submittedName>
</protein>
<keyword evidence="1" id="KW-0472">Membrane</keyword>
<keyword evidence="3" id="KW-1185">Reference proteome</keyword>
<reference evidence="2" key="1">
    <citation type="submission" date="2021-02" db="EMBL/GenBank/DDBJ databases">
        <authorList>
            <person name="Dougan E. K."/>
            <person name="Rhodes N."/>
            <person name="Thang M."/>
            <person name="Chan C."/>
        </authorList>
    </citation>
    <scope>NUCLEOTIDE SEQUENCE</scope>
</reference>
<keyword evidence="1" id="KW-1133">Transmembrane helix</keyword>
<evidence type="ECO:0000256" key="1">
    <source>
        <dbReference type="SAM" id="Phobius"/>
    </source>
</evidence>
<feature type="transmembrane region" description="Helical" evidence="1">
    <location>
        <begin position="21"/>
        <end position="39"/>
    </location>
</feature>
<dbReference type="OrthoDB" id="433887at2759"/>
<accession>A0A812HHE2</accession>
<organism evidence="2 3">
    <name type="scientific">Symbiodinium natans</name>
    <dbReference type="NCBI Taxonomy" id="878477"/>
    <lineage>
        <taxon>Eukaryota</taxon>
        <taxon>Sar</taxon>
        <taxon>Alveolata</taxon>
        <taxon>Dinophyceae</taxon>
        <taxon>Suessiales</taxon>
        <taxon>Symbiodiniaceae</taxon>
        <taxon>Symbiodinium</taxon>
    </lineage>
</organism>
<dbReference type="EMBL" id="CAJNDS010000089">
    <property type="protein sequence ID" value="CAE6951195.1"/>
    <property type="molecule type" value="Genomic_DNA"/>
</dbReference>
<keyword evidence="1" id="KW-0812">Transmembrane</keyword>
<evidence type="ECO:0000313" key="2">
    <source>
        <dbReference type="EMBL" id="CAE6951195.1"/>
    </source>
</evidence>
<dbReference type="AlphaFoldDB" id="A0A812HHE2"/>
<sequence length="200" mass="21913">MLGHRHQAQSVKRLSPTRLRSVLFLGLALAVLGCLTPLSQRDRARSQAPSVLWAAPGWRPSAAGDSTVILNSTYTNALGSCQVIVWRDGRIEFELYGFGTRDTTGKMLQDCRSAMAELDDSTPCTALVDMRMGVGCSPLAVPVISRFMRDVGSRIQHSAILGPRPLMALAQMIATQVHQEGVAFFIHRHDAESWCRIPKA</sequence>
<gene>
    <name evidence="2" type="ORF">SNAT2548_LOCUS1580</name>
</gene>
<dbReference type="Proteomes" id="UP000604046">
    <property type="component" value="Unassembled WGS sequence"/>
</dbReference>
<evidence type="ECO:0000313" key="3">
    <source>
        <dbReference type="Proteomes" id="UP000604046"/>
    </source>
</evidence>